<feature type="compositionally biased region" description="Gly residues" evidence="1">
    <location>
        <begin position="60"/>
        <end position="71"/>
    </location>
</feature>
<comment type="caution">
    <text evidence="3">The sequence shown here is derived from an EMBL/GenBank/DDBJ whole genome shotgun (WGS) entry which is preliminary data.</text>
</comment>
<dbReference type="RefSeq" id="WP_116238158.1">
    <property type="nucleotide sequence ID" value="NZ_QHJW02000051.1"/>
</dbReference>
<evidence type="ECO:0000313" key="4">
    <source>
        <dbReference type="Proteomes" id="UP000256817"/>
    </source>
</evidence>
<dbReference type="EMBL" id="QHJW02000051">
    <property type="protein sequence ID" value="RRO05026.1"/>
    <property type="molecule type" value="Genomic_DNA"/>
</dbReference>
<evidence type="ECO:0000256" key="1">
    <source>
        <dbReference type="SAM" id="MobiDB-lite"/>
    </source>
</evidence>
<organism evidence="3 4">
    <name type="scientific">Pectobacterium aquaticum</name>
    <dbReference type="NCBI Taxonomy" id="2204145"/>
    <lineage>
        <taxon>Bacteria</taxon>
        <taxon>Pseudomonadati</taxon>
        <taxon>Pseudomonadota</taxon>
        <taxon>Gammaproteobacteria</taxon>
        <taxon>Enterobacterales</taxon>
        <taxon>Pectobacteriaceae</taxon>
        <taxon>Pectobacterium</taxon>
    </lineage>
</organism>
<accession>A0A3R8NM13</accession>
<name>A0A3R8NM13_9GAMM</name>
<keyword evidence="4" id="KW-1185">Reference proteome</keyword>
<reference evidence="3" key="1">
    <citation type="submission" date="2018-11" db="EMBL/GenBank/DDBJ databases">
        <title>Draft genome sequences of proposed Pectobacterium aquaticum sp. nov. isolated in France from fresh water.</title>
        <authorList>
            <person name="Pedron J."/>
            <person name="Barny M.A."/>
        </authorList>
    </citation>
    <scope>NUCLEOTIDE SEQUENCE [LARGE SCALE GENOMIC DNA]</scope>
    <source>
        <strain evidence="3">A35-S23-M15</strain>
    </source>
</reference>
<sequence>MTAKFRAGKDQSAVLENVETLTGQRGDGRNRAVTYGDLATLGLANLRQLGGGKVTLTPGNGSGGANSGGGVQKPTKPTNFKATGGFAYVLLEWDMPNYRGRSLTEIYRSPEDNLANAVLIASSAAGVYGDPVDPDWKGYYWVRHVNALGDPGAFNDSKGTYAQTHPDPAAIIEVIKEQLNTSPLIADLTEKLETNTKNIGTVDSNVKTLSESVSNQNSAMAKRVTDVETSSQTNASAVRELSQSVSEQFSSSAERVEKVEAATRENNAAVQTNAKAITEMDKNGSASYRAMWSAKAQAGDVTAGIGIVAGQDSSGNTISQVAVSANQFFIFDPNNPNDKTTYAIPFAVVDGKVVIEELIAKDAVIKILAAQTIIADSVKAGIEIVSPYIKTARIESGNFTVDQNGNMTATNANIEGRVVATSGSFSGSVNATDGSFRGTVHATDGEFRGSVYATDGEFRGTVRATDGEFRGTVYATDGRFEGTVYANKIEGDVVQVYQVPPIGSQQTISFRYRGGQNQVMVISSAAISMTLTGKSNKRTFGYLELLINGRVVSTLSGSVGRDFIGTVTPTDVSASYVKSFSAEIPAGSSNVLIQVRTSGDANCSADGILFIFSRKNSSAFS</sequence>
<proteinExistence type="predicted"/>
<dbReference type="Pfam" id="PF09327">
    <property type="entry name" value="Phage_Tail_Tip"/>
    <property type="match status" value="1"/>
</dbReference>
<feature type="domain" description="Tip attachment protein J central straight fiber" evidence="2">
    <location>
        <begin position="269"/>
        <end position="424"/>
    </location>
</feature>
<protein>
    <submittedName>
        <fullName evidence="3">DUF1983 domain-containing protein</fullName>
    </submittedName>
</protein>
<gene>
    <name evidence="3" type="ORF">DMB85_017935</name>
</gene>
<feature type="region of interest" description="Disordered" evidence="1">
    <location>
        <begin position="54"/>
        <end position="78"/>
    </location>
</feature>
<dbReference type="PANTHER" id="PTHR36251:SF2">
    <property type="entry name" value="GIFSY-2 PROPHAGE HOST SPECIFICITY PROTEIN J, PHAGE LAMBDA"/>
    <property type="match status" value="1"/>
</dbReference>
<evidence type="ECO:0000313" key="3">
    <source>
        <dbReference type="EMBL" id="RRO05026.1"/>
    </source>
</evidence>
<dbReference type="InterPro" id="IPR015406">
    <property type="entry name" value="GpJ_CSF"/>
</dbReference>
<dbReference type="PANTHER" id="PTHR36251">
    <property type="entry name" value="FELS-1 PROPHAGE HOST SPECIFICITY PROTEIN-RELATED"/>
    <property type="match status" value="1"/>
</dbReference>
<dbReference type="InterPro" id="IPR053171">
    <property type="entry name" value="Viral_Tip_Attach_Protein"/>
</dbReference>
<evidence type="ECO:0000259" key="2">
    <source>
        <dbReference type="Pfam" id="PF09327"/>
    </source>
</evidence>
<dbReference type="Proteomes" id="UP000256817">
    <property type="component" value="Unassembled WGS sequence"/>
</dbReference>